<dbReference type="InterPro" id="IPR011055">
    <property type="entry name" value="Dup_hybrid_motif"/>
</dbReference>
<feature type="region of interest" description="Disordered" evidence="2">
    <location>
        <begin position="179"/>
        <end position="205"/>
    </location>
</feature>
<dbReference type="AlphaFoldDB" id="A0A3B1AGP8"/>
<dbReference type="EMBL" id="UOFU01000408">
    <property type="protein sequence ID" value="VAX05089.1"/>
    <property type="molecule type" value="Genomic_DNA"/>
</dbReference>
<reference evidence="4" key="1">
    <citation type="submission" date="2018-06" db="EMBL/GenBank/DDBJ databases">
        <authorList>
            <person name="Zhirakovskaya E."/>
        </authorList>
    </citation>
    <scope>NUCLEOTIDE SEQUENCE</scope>
</reference>
<protein>
    <submittedName>
        <fullName evidence="4">Murein hydrolase activator EnvC</fullName>
    </submittedName>
</protein>
<gene>
    <name evidence="4" type="ORF">MNBD_GAMMA20-2454</name>
</gene>
<dbReference type="FunFam" id="2.70.70.10:FF:000003">
    <property type="entry name" value="Murein hydrolase activator EnvC"/>
    <property type="match status" value="1"/>
</dbReference>
<keyword evidence="1" id="KW-0175">Coiled coil</keyword>
<dbReference type="InterPro" id="IPR050570">
    <property type="entry name" value="Cell_wall_metabolism_enzyme"/>
</dbReference>
<feature type="domain" description="M23ase beta-sheet core" evidence="3">
    <location>
        <begin position="285"/>
        <end position="378"/>
    </location>
</feature>
<keyword evidence="4" id="KW-0378">Hydrolase</keyword>
<evidence type="ECO:0000256" key="2">
    <source>
        <dbReference type="SAM" id="MobiDB-lite"/>
    </source>
</evidence>
<dbReference type="SUPFAM" id="SSF51261">
    <property type="entry name" value="Duplicated hybrid motif"/>
    <property type="match status" value="1"/>
</dbReference>
<dbReference type="CDD" id="cd12797">
    <property type="entry name" value="M23_peptidase"/>
    <property type="match status" value="1"/>
</dbReference>
<evidence type="ECO:0000256" key="1">
    <source>
        <dbReference type="SAM" id="Coils"/>
    </source>
</evidence>
<dbReference type="PANTHER" id="PTHR21666:SF270">
    <property type="entry name" value="MUREIN HYDROLASE ACTIVATOR ENVC"/>
    <property type="match status" value="1"/>
</dbReference>
<dbReference type="Gene3D" id="6.10.250.3150">
    <property type="match status" value="1"/>
</dbReference>
<dbReference type="InterPro" id="IPR016047">
    <property type="entry name" value="M23ase_b-sheet_dom"/>
</dbReference>
<dbReference type="PANTHER" id="PTHR21666">
    <property type="entry name" value="PEPTIDASE-RELATED"/>
    <property type="match status" value="1"/>
</dbReference>
<evidence type="ECO:0000259" key="3">
    <source>
        <dbReference type="Pfam" id="PF01551"/>
    </source>
</evidence>
<feature type="coiled-coil region" evidence="1">
    <location>
        <begin position="28"/>
        <end position="97"/>
    </location>
</feature>
<sequence length="392" mass="45362">MTDVRHAVPLPLLFLFSLFFGTLPMDGLADNADRLQQLRQQIHDLRSELDSDRQRRQSLQSRLRNMEKRIGKTAALLRELDQQIHRQNRELKTLQKKQKGLHGNLRQQHLALARQLRAAYTSGQQEYLKILLSQQDPAAVARILTYYDYYNRARLKEMQTINTHLTELTTLEKKIQQQTRQLEQNRTERVNERQQMEQGRSERSQLLSQLKKDMRGKDQRLSQLLEDEKSLQRVLKRIAERPPKAPMELSEGKPFRQLRGKLIWPTAGRITANFGSRRKVGKLRWQGVRIRTREGTGVHAISHGQVAFSDWLRGFGLLTIIDHGDGYMSLYGGNQSLYKEVGDWVEAGEAIAAVGNSGGNEKYALYFEIRHNGKPINPLKWCRGKPKKVASR</sequence>
<accession>A0A3B1AGP8</accession>
<dbReference type="Pfam" id="PF01551">
    <property type="entry name" value="Peptidase_M23"/>
    <property type="match status" value="1"/>
</dbReference>
<organism evidence="4">
    <name type="scientific">hydrothermal vent metagenome</name>
    <dbReference type="NCBI Taxonomy" id="652676"/>
    <lineage>
        <taxon>unclassified sequences</taxon>
        <taxon>metagenomes</taxon>
        <taxon>ecological metagenomes</taxon>
    </lineage>
</organism>
<evidence type="ECO:0000313" key="4">
    <source>
        <dbReference type="EMBL" id="VAX05089.1"/>
    </source>
</evidence>
<proteinExistence type="predicted"/>
<dbReference type="GO" id="GO:0004222">
    <property type="term" value="F:metalloendopeptidase activity"/>
    <property type="evidence" value="ECO:0007669"/>
    <property type="project" value="TreeGrafter"/>
</dbReference>
<feature type="compositionally biased region" description="Basic and acidic residues" evidence="2">
    <location>
        <begin position="183"/>
        <end position="203"/>
    </location>
</feature>
<name>A0A3B1AGP8_9ZZZZ</name>
<dbReference type="Gene3D" id="2.70.70.10">
    <property type="entry name" value="Glucose Permease (Domain IIA)"/>
    <property type="match status" value="1"/>
</dbReference>